<dbReference type="GO" id="GO:0072583">
    <property type="term" value="P:clathrin-dependent endocytosis"/>
    <property type="evidence" value="ECO:0000318"/>
    <property type="project" value="GO_Central"/>
</dbReference>
<dbReference type="KEGG" id="nnu:104592512"/>
<evidence type="ECO:0000256" key="4">
    <source>
        <dbReference type="ARBA" id="ARBA00022583"/>
    </source>
</evidence>
<dbReference type="InParanoid" id="A0A1U7ZNP4"/>
<feature type="region of interest" description="Disordered" evidence="9">
    <location>
        <begin position="332"/>
        <end position="365"/>
    </location>
</feature>
<reference evidence="12" key="1">
    <citation type="submission" date="2025-08" db="UniProtKB">
        <authorList>
            <consortium name="RefSeq"/>
        </authorList>
    </citation>
    <scope>IDENTIFICATION</scope>
</reference>
<dbReference type="Pfam" id="PF07651">
    <property type="entry name" value="ANTH"/>
    <property type="match status" value="1"/>
</dbReference>
<dbReference type="Gene3D" id="1.25.40.90">
    <property type="match status" value="1"/>
</dbReference>
<comment type="subcellular location">
    <subcellularLocation>
        <location evidence="1">Cytoplasmic vesicle</location>
        <location evidence="1">Clathrin-coated vesicle</location>
    </subcellularLocation>
    <subcellularLocation>
        <location evidence="2">Golgi apparatus</location>
    </subcellularLocation>
    <subcellularLocation>
        <location evidence="3">Membrane</location>
        <location evidence="3">Clathrin-coated pit</location>
    </subcellularLocation>
</comment>
<dbReference type="InterPro" id="IPR008942">
    <property type="entry name" value="ENTH_VHS"/>
</dbReference>
<proteinExistence type="predicted"/>
<dbReference type="SMART" id="SM00273">
    <property type="entry name" value="ENTH"/>
    <property type="match status" value="1"/>
</dbReference>
<evidence type="ECO:0000256" key="9">
    <source>
        <dbReference type="SAM" id="MobiDB-lite"/>
    </source>
</evidence>
<keyword evidence="8" id="KW-0968">Cytoplasmic vesicle</keyword>
<dbReference type="InterPro" id="IPR011417">
    <property type="entry name" value="ANTH_dom"/>
</dbReference>
<dbReference type="FunFam" id="1.25.40.90:FF:000005">
    <property type="entry name" value="Clathrin assembly protein AP180"/>
    <property type="match status" value="1"/>
</dbReference>
<evidence type="ECO:0000313" key="11">
    <source>
        <dbReference type="Proteomes" id="UP000189703"/>
    </source>
</evidence>
<evidence type="ECO:0000256" key="8">
    <source>
        <dbReference type="ARBA" id="ARBA00023329"/>
    </source>
</evidence>
<dbReference type="GO" id="GO:0030136">
    <property type="term" value="C:clathrin-coated vesicle"/>
    <property type="evidence" value="ECO:0000318"/>
    <property type="project" value="GO_Central"/>
</dbReference>
<dbReference type="AlphaFoldDB" id="A0A1U7ZNP4"/>
<dbReference type="SUPFAM" id="SSF89009">
    <property type="entry name" value="GAT-like domain"/>
    <property type="match status" value="1"/>
</dbReference>
<dbReference type="GO" id="GO:0006900">
    <property type="term" value="P:vesicle budding from membrane"/>
    <property type="evidence" value="ECO:0000318"/>
    <property type="project" value="GO_Central"/>
</dbReference>
<evidence type="ECO:0000256" key="6">
    <source>
        <dbReference type="ARBA" id="ARBA00023136"/>
    </source>
</evidence>
<dbReference type="OMA" id="APKEKYM"/>
<dbReference type="FunCoup" id="A0A1U7ZNP4">
    <property type="interactions" value="2391"/>
</dbReference>
<evidence type="ECO:0000256" key="5">
    <source>
        <dbReference type="ARBA" id="ARBA00023034"/>
    </source>
</evidence>
<sequence>MSGGGTQKSLRKALGAIKDSTTVGLAKVNSDYKELDIAIVKATNHVERPAKEKHIKAIFAAISATRPRADVAYCIHALARRLAKTHNWAVALKTLIVIHRALREVDPTFREELINYGRSRSHMLNMSHFKDDSSPNAWDYSAWVRTYALFLEEKLECFRVLKYDVETDHPRTKDLDTVELLEQLPALQQLLNRVLGCQPQGAAVYNFVIQLAVSMVASESIKIYHAISDGTVNLVDKFFEMQRHDAVKALDIYRRAGQQAERLSEFYEICKSLDLGRGERFIKIEQPPASFITAMEEYVKEAPRVSTVRKDQVVDKIDAPKVVLAIEYKKAPEVQEERPPSPPKPEPGKVEAPVSEPPDLLGLNDPIPEASELDQKNALALAIVPVADSSTTIPSAAPNPMNGTTGWELALVTAPSSNESATAASKLAGGLDKLTLDSLYDDAIRRANQTASYNPWEPMPMTGPIMQQPAHDPFFASNAVSAPPSVQISAMAQQRQAFMLQQQQQQMMMMGPQQQQPLNPFGNPYGGAGVHPYGSGVPVQTYNPYTGLI</sequence>
<dbReference type="InterPro" id="IPR014712">
    <property type="entry name" value="ANTH_dom_sf"/>
</dbReference>
<dbReference type="GO" id="GO:0032050">
    <property type="term" value="F:clathrin heavy chain binding"/>
    <property type="evidence" value="ECO:0000318"/>
    <property type="project" value="GO_Central"/>
</dbReference>
<keyword evidence="7" id="KW-0168">Coated pit</keyword>
<keyword evidence="4" id="KW-0254">Endocytosis</keyword>
<dbReference type="RefSeq" id="XP_010250225.1">
    <property type="nucleotide sequence ID" value="XM_010251923.2"/>
</dbReference>
<dbReference type="OrthoDB" id="44015at2759"/>
<protein>
    <submittedName>
        <fullName evidence="12">Clathrin assembly protein At5g35200</fullName>
    </submittedName>
</protein>
<name>A0A1U7ZNP4_NELNU</name>
<dbReference type="eggNOG" id="KOG0251">
    <property type="taxonomic scope" value="Eukaryota"/>
</dbReference>
<dbReference type="GO" id="GO:0005545">
    <property type="term" value="F:1-phosphatidylinositol binding"/>
    <property type="evidence" value="ECO:0000318"/>
    <property type="project" value="GO_Central"/>
</dbReference>
<dbReference type="GO" id="GO:0048268">
    <property type="term" value="P:clathrin coat assembly"/>
    <property type="evidence" value="ECO:0007669"/>
    <property type="project" value="InterPro"/>
</dbReference>
<evidence type="ECO:0000256" key="1">
    <source>
        <dbReference type="ARBA" id="ARBA00004132"/>
    </source>
</evidence>
<dbReference type="GO" id="GO:0005794">
    <property type="term" value="C:Golgi apparatus"/>
    <property type="evidence" value="ECO:0007669"/>
    <property type="project" value="UniProtKB-SubCell"/>
</dbReference>
<keyword evidence="6" id="KW-0472">Membrane</keyword>
<dbReference type="GO" id="GO:0005905">
    <property type="term" value="C:clathrin-coated pit"/>
    <property type="evidence" value="ECO:0000318"/>
    <property type="project" value="GO_Central"/>
</dbReference>
<dbReference type="GO" id="GO:0005546">
    <property type="term" value="F:phosphatidylinositol-4,5-bisphosphate binding"/>
    <property type="evidence" value="ECO:0000318"/>
    <property type="project" value="GO_Central"/>
</dbReference>
<evidence type="ECO:0000256" key="3">
    <source>
        <dbReference type="ARBA" id="ARBA00004600"/>
    </source>
</evidence>
<dbReference type="Gene3D" id="1.20.58.150">
    <property type="entry name" value="ANTH domain"/>
    <property type="match status" value="1"/>
</dbReference>
<dbReference type="STRING" id="4432.A0A1U7ZNP4"/>
<evidence type="ECO:0000259" key="10">
    <source>
        <dbReference type="PROSITE" id="PS50942"/>
    </source>
</evidence>
<keyword evidence="11" id="KW-1185">Reference proteome</keyword>
<evidence type="ECO:0000256" key="2">
    <source>
        <dbReference type="ARBA" id="ARBA00004555"/>
    </source>
</evidence>
<dbReference type="FunFam" id="1.20.58.150:FF:000006">
    <property type="entry name" value="putative clathrin assembly protein At5g35200"/>
    <property type="match status" value="1"/>
</dbReference>
<dbReference type="SUPFAM" id="SSF48464">
    <property type="entry name" value="ENTH/VHS domain"/>
    <property type="match status" value="1"/>
</dbReference>
<dbReference type="InterPro" id="IPR013809">
    <property type="entry name" value="ENTH"/>
</dbReference>
<organism evidence="11 12">
    <name type="scientific">Nelumbo nucifera</name>
    <name type="common">Sacred lotus</name>
    <dbReference type="NCBI Taxonomy" id="4432"/>
    <lineage>
        <taxon>Eukaryota</taxon>
        <taxon>Viridiplantae</taxon>
        <taxon>Streptophyta</taxon>
        <taxon>Embryophyta</taxon>
        <taxon>Tracheophyta</taxon>
        <taxon>Spermatophyta</taxon>
        <taxon>Magnoliopsida</taxon>
        <taxon>Proteales</taxon>
        <taxon>Nelumbonaceae</taxon>
        <taxon>Nelumbo</taxon>
    </lineage>
</organism>
<dbReference type="PROSITE" id="PS50942">
    <property type="entry name" value="ENTH"/>
    <property type="match status" value="1"/>
</dbReference>
<gene>
    <name evidence="12" type="primary">LOC104592512</name>
</gene>
<dbReference type="GeneID" id="104592512"/>
<dbReference type="PANTHER" id="PTHR22951:SF32">
    <property type="entry name" value="OS06G0175500 PROTEIN"/>
    <property type="match status" value="1"/>
</dbReference>
<evidence type="ECO:0000313" key="12">
    <source>
        <dbReference type="RefSeq" id="XP_010250225.1"/>
    </source>
</evidence>
<dbReference type="InterPro" id="IPR045192">
    <property type="entry name" value="AP180-like"/>
</dbReference>
<dbReference type="InterPro" id="IPR048050">
    <property type="entry name" value="ANTH_N_plant"/>
</dbReference>
<evidence type="ECO:0000256" key="7">
    <source>
        <dbReference type="ARBA" id="ARBA00023176"/>
    </source>
</evidence>
<accession>A0A1U7ZNP4</accession>
<dbReference type="PANTHER" id="PTHR22951">
    <property type="entry name" value="CLATHRIN ASSEMBLY PROTEIN"/>
    <property type="match status" value="1"/>
</dbReference>
<dbReference type="Proteomes" id="UP000189703">
    <property type="component" value="Unplaced"/>
</dbReference>
<feature type="domain" description="ENTH" evidence="10">
    <location>
        <begin position="27"/>
        <end position="165"/>
    </location>
</feature>
<keyword evidence="5" id="KW-0333">Golgi apparatus</keyword>
<dbReference type="CDD" id="cd03564">
    <property type="entry name" value="ANTH_N"/>
    <property type="match status" value="1"/>
</dbReference>
<dbReference type="GO" id="GO:0000149">
    <property type="term" value="F:SNARE binding"/>
    <property type="evidence" value="ECO:0000318"/>
    <property type="project" value="GO_Central"/>
</dbReference>